<name>A0A927RNE2_9ACTN</name>
<evidence type="ECO:0000256" key="1">
    <source>
        <dbReference type="ARBA" id="ARBA00006432"/>
    </source>
</evidence>
<dbReference type="EC" id="6.2.1.3" evidence="5"/>
<dbReference type="PANTHER" id="PTHR43201">
    <property type="entry name" value="ACYL-COA SYNTHETASE"/>
    <property type="match status" value="1"/>
</dbReference>
<comment type="caution">
    <text evidence="5">The sequence shown here is derived from an EMBL/GenBank/DDBJ whole genome shotgun (WGS) entry which is preliminary data.</text>
</comment>
<feature type="domain" description="AMP-binding enzyme C-terminal" evidence="4">
    <location>
        <begin position="336"/>
        <end position="410"/>
    </location>
</feature>
<dbReference type="InterPro" id="IPR045851">
    <property type="entry name" value="AMP-bd_C_sf"/>
</dbReference>
<dbReference type="Pfam" id="PF13193">
    <property type="entry name" value="AMP-binding_C"/>
    <property type="match status" value="1"/>
</dbReference>
<reference evidence="5" key="1">
    <citation type="submission" date="2020-10" db="EMBL/GenBank/DDBJ databases">
        <title>Sequencing the genomes of 1000 actinobacteria strains.</title>
        <authorList>
            <person name="Klenk H.-P."/>
        </authorList>
    </citation>
    <scope>NUCLEOTIDE SEQUENCE</scope>
    <source>
        <strain evidence="5">DSM 45354</strain>
    </source>
</reference>
<keyword evidence="6" id="KW-1185">Reference proteome</keyword>
<evidence type="ECO:0000259" key="3">
    <source>
        <dbReference type="Pfam" id="PF00501"/>
    </source>
</evidence>
<sequence>MPISRDVMRRAAADPDRPAVVGPCGPVSFGELGERARRRAEALADSGVVAGQGVVCAEEDPSAVLVSLVAADLLGAAAIVTEPAWPDAVADAAVTAARALVDQHGKAASLVVFSSGSTGLPHPIARTRRSWTFSFPTFSALTGIGADDTVLIPGRLSGSLFLYGALHALTMGAAVHLLPTWSLGLAAEAAASTTAVHLVPTMLASLIERIDPAASRLRVAVCAGAHLDQPVESAARSAGVQVIDYYGAAELSFVAIRRPGLAPGRLRVFPEVEVDVRDGAIWARSPYLALGVDQDAEGFAGVGDHGVRHDDGTLTVLGRGDAAITSGGATIAPEAVEGVLRTAPGVQDVAVVGSPHPRLGQVVVAVVEVRPDHPLSLPVLRSTATEQLPPAQRPRVWYAVDQLPRTGSGKVARALVGAGLRDGSLGARVLA</sequence>
<dbReference type="Proteomes" id="UP000638648">
    <property type="component" value="Unassembled WGS sequence"/>
</dbReference>
<dbReference type="InterPro" id="IPR025110">
    <property type="entry name" value="AMP-bd_C"/>
</dbReference>
<feature type="domain" description="AMP-dependent synthetase/ligase" evidence="3">
    <location>
        <begin position="103"/>
        <end position="278"/>
    </location>
</feature>
<dbReference type="Gene3D" id="3.30.300.30">
    <property type="match status" value="1"/>
</dbReference>
<dbReference type="RefSeq" id="WP_192754317.1">
    <property type="nucleotide sequence ID" value="NZ_BAABJL010000042.1"/>
</dbReference>
<dbReference type="PANTHER" id="PTHR43201:SF5">
    <property type="entry name" value="MEDIUM-CHAIN ACYL-COA LIGASE ACSF2, MITOCHONDRIAL"/>
    <property type="match status" value="1"/>
</dbReference>
<protein>
    <submittedName>
        <fullName evidence="5">Long-chain acyl-CoA synthetase</fullName>
        <ecNumber evidence="5">6.2.1.3</ecNumber>
    </submittedName>
</protein>
<dbReference type="GO" id="GO:0031956">
    <property type="term" value="F:medium-chain fatty acid-CoA ligase activity"/>
    <property type="evidence" value="ECO:0007669"/>
    <property type="project" value="TreeGrafter"/>
</dbReference>
<dbReference type="Pfam" id="PF00501">
    <property type="entry name" value="AMP-binding"/>
    <property type="match status" value="1"/>
</dbReference>
<evidence type="ECO:0000313" key="6">
    <source>
        <dbReference type="Proteomes" id="UP000638648"/>
    </source>
</evidence>
<dbReference type="EMBL" id="JADBEM010000001">
    <property type="protein sequence ID" value="MBE1611041.1"/>
    <property type="molecule type" value="Genomic_DNA"/>
</dbReference>
<dbReference type="GO" id="GO:0004467">
    <property type="term" value="F:long-chain fatty acid-CoA ligase activity"/>
    <property type="evidence" value="ECO:0007669"/>
    <property type="project" value="UniProtKB-EC"/>
</dbReference>
<dbReference type="AlphaFoldDB" id="A0A927RNE2"/>
<dbReference type="InterPro" id="IPR042099">
    <property type="entry name" value="ANL_N_sf"/>
</dbReference>
<organism evidence="5 6">
    <name type="scientific">Actinopolymorpha pittospori</name>
    <dbReference type="NCBI Taxonomy" id="648752"/>
    <lineage>
        <taxon>Bacteria</taxon>
        <taxon>Bacillati</taxon>
        <taxon>Actinomycetota</taxon>
        <taxon>Actinomycetes</taxon>
        <taxon>Propionibacteriales</taxon>
        <taxon>Actinopolymorphaceae</taxon>
        <taxon>Actinopolymorpha</taxon>
    </lineage>
</organism>
<comment type="similarity">
    <text evidence="1">Belongs to the ATP-dependent AMP-binding enzyme family.</text>
</comment>
<dbReference type="SUPFAM" id="SSF56801">
    <property type="entry name" value="Acetyl-CoA synthetase-like"/>
    <property type="match status" value="1"/>
</dbReference>
<evidence type="ECO:0000256" key="2">
    <source>
        <dbReference type="ARBA" id="ARBA00022598"/>
    </source>
</evidence>
<gene>
    <name evidence="5" type="ORF">HEB94_007889</name>
</gene>
<dbReference type="InterPro" id="IPR000873">
    <property type="entry name" value="AMP-dep_synth/lig_dom"/>
</dbReference>
<evidence type="ECO:0000313" key="5">
    <source>
        <dbReference type="EMBL" id="MBE1611041.1"/>
    </source>
</evidence>
<dbReference type="Gene3D" id="3.40.50.12780">
    <property type="entry name" value="N-terminal domain of ligase-like"/>
    <property type="match status" value="1"/>
</dbReference>
<proteinExistence type="inferred from homology"/>
<accession>A0A927RNE2</accession>
<keyword evidence="2 5" id="KW-0436">Ligase</keyword>
<evidence type="ECO:0000259" key="4">
    <source>
        <dbReference type="Pfam" id="PF13193"/>
    </source>
</evidence>